<dbReference type="InterPro" id="IPR027417">
    <property type="entry name" value="P-loop_NTPase"/>
</dbReference>
<feature type="site" description="Interaction with substrate tRNA" evidence="10">
    <location>
        <position position="130"/>
    </location>
</feature>
<keyword evidence="8 10" id="KW-0460">Magnesium</keyword>
<comment type="similarity">
    <text evidence="3 10 13">Belongs to the IPP transferase family.</text>
</comment>
<dbReference type="Pfam" id="PF01715">
    <property type="entry name" value="IPPT"/>
    <property type="match status" value="1"/>
</dbReference>
<reference evidence="14" key="1">
    <citation type="submission" date="2023-05" db="EMBL/GenBank/DDBJ databases">
        <title>[olsenella] sp. nov., isolated from a pig farm feces dump.</title>
        <authorList>
            <person name="Chang Y.-H."/>
        </authorList>
    </citation>
    <scope>NUCLEOTIDE SEQUENCE</scope>
    <source>
        <strain evidence="14">YH-ols2217</strain>
    </source>
</reference>
<dbReference type="SUPFAM" id="SSF52540">
    <property type="entry name" value="P-loop containing nucleoside triphosphate hydrolases"/>
    <property type="match status" value="2"/>
</dbReference>
<dbReference type="EC" id="2.5.1.75" evidence="10"/>
<name>A0ABT6ZIU5_9ACTN</name>
<comment type="cofactor">
    <cofactor evidence="1 10">
        <name>Mg(2+)</name>
        <dbReference type="ChEBI" id="CHEBI:18420"/>
    </cofactor>
</comment>
<proteinExistence type="inferred from homology"/>
<dbReference type="EMBL" id="JASJEX010000001">
    <property type="protein sequence ID" value="MDJ1128973.1"/>
    <property type="molecule type" value="Genomic_DNA"/>
</dbReference>
<comment type="caution">
    <text evidence="10">Lacks conserved residue(s) required for the propagation of feature annotation.</text>
</comment>
<evidence type="ECO:0000256" key="10">
    <source>
        <dbReference type="HAMAP-Rule" id="MF_00185"/>
    </source>
</evidence>
<keyword evidence="7 10" id="KW-0067">ATP-binding</keyword>
<keyword evidence="4 10" id="KW-0808">Transferase</keyword>
<gene>
    <name evidence="10 14" type="primary">miaA</name>
    <name evidence="14" type="ORF">QJ043_02600</name>
</gene>
<evidence type="ECO:0000313" key="15">
    <source>
        <dbReference type="Proteomes" id="UP001431693"/>
    </source>
</evidence>
<dbReference type="HAMAP" id="MF_00185">
    <property type="entry name" value="IPP_trans"/>
    <property type="match status" value="1"/>
</dbReference>
<dbReference type="PANTHER" id="PTHR11088:SF60">
    <property type="entry name" value="TRNA DIMETHYLALLYLTRANSFERASE"/>
    <property type="match status" value="1"/>
</dbReference>
<evidence type="ECO:0000256" key="9">
    <source>
        <dbReference type="ARBA" id="ARBA00049563"/>
    </source>
</evidence>
<comment type="caution">
    <text evidence="14">The sequence shown here is derived from an EMBL/GenBank/DDBJ whole genome shotgun (WGS) entry which is preliminary data.</text>
</comment>
<feature type="site" description="Interaction with substrate tRNA" evidence="10">
    <location>
        <position position="107"/>
    </location>
</feature>
<dbReference type="InterPro" id="IPR018022">
    <property type="entry name" value="IPT"/>
</dbReference>
<keyword evidence="6 10" id="KW-0547">Nucleotide-binding</keyword>
<protein>
    <recommendedName>
        <fullName evidence="10">tRNA dimethylallyltransferase</fullName>
        <ecNumber evidence="10">2.5.1.75</ecNumber>
    </recommendedName>
    <alternativeName>
        <fullName evidence="10">Dimethylallyl diphosphate:tRNA dimethylallyltransferase</fullName>
        <shortName evidence="10">DMAPP:tRNA dimethylallyltransferase</shortName>
        <shortName evidence="10">DMATase</shortName>
    </alternativeName>
    <alternativeName>
        <fullName evidence="10">Isopentenyl-diphosphate:tRNA isopentenyltransferase</fullName>
        <shortName evidence="10">IPP transferase</shortName>
        <shortName evidence="10">IPPT</shortName>
        <shortName evidence="10">IPTase</shortName>
    </alternativeName>
</protein>
<dbReference type="NCBIfam" id="TIGR00174">
    <property type="entry name" value="miaA"/>
    <property type="match status" value="1"/>
</dbReference>
<evidence type="ECO:0000256" key="5">
    <source>
        <dbReference type="ARBA" id="ARBA00022694"/>
    </source>
</evidence>
<accession>A0ABT6ZIU5</accession>
<dbReference type="Gene3D" id="1.10.20.140">
    <property type="match status" value="1"/>
</dbReference>
<evidence type="ECO:0000256" key="3">
    <source>
        <dbReference type="ARBA" id="ARBA00005842"/>
    </source>
</evidence>
<feature type="binding site" evidence="10">
    <location>
        <begin position="19"/>
        <end position="24"/>
    </location>
    <ligand>
        <name>substrate</name>
    </ligand>
</feature>
<comment type="catalytic activity">
    <reaction evidence="9 10 11">
        <text>adenosine(37) in tRNA + dimethylallyl diphosphate = N(6)-dimethylallyladenosine(37) in tRNA + diphosphate</text>
        <dbReference type="Rhea" id="RHEA:26482"/>
        <dbReference type="Rhea" id="RHEA-COMP:10162"/>
        <dbReference type="Rhea" id="RHEA-COMP:10375"/>
        <dbReference type="ChEBI" id="CHEBI:33019"/>
        <dbReference type="ChEBI" id="CHEBI:57623"/>
        <dbReference type="ChEBI" id="CHEBI:74411"/>
        <dbReference type="ChEBI" id="CHEBI:74415"/>
        <dbReference type="EC" id="2.5.1.75"/>
    </reaction>
</comment>
<comment type="function">
    <text evidence="2 10 12">Catalyzes the transfer of a dimethylallyl group onto the adenine at position 37 in tRNAs that read codons beginning with uridine, leading to the formation of N6-(dimethylallyl)adenosine (i(6)A).</text>
</comment>
<keyword evidence="5 10" id="KW-0819">tRNA processing</keyword>
<evidence type="ECO:0000256" key="6">
    <source>
        <dbReference type="ARBA" id="ARBA00022741"/>
    </source>
</evidence>
<dbReference type="GO" id="GO:0052381">
    <property type="term" value="F:tRNA dimethylallyltransferase activity"/>
    <property type="evidence" value="ECO:0007669"/>
    <property type="project" value="UniProtKB-EC"/>
</dbReference>
<evidence type="ECO:0000256" key="2">
    <source>
        <dbReference type="ARBA" id="ARBA00003213"/>
    </source>
</evidence>
<evidence type="ECO:0000256" key="7">
    <source>
        <dbReference type="ARBA" id="ARBA00022840"/>
    </source>
</evidence>
<dbReference type="Gene3D" id="3.40.50.300">
    <property type="entry name" value="P-loop containing nucleotide triphosphate hydrolases"/>
    <property type="match status" value="1"/>
</dbReference>
<evidence type="ECO:0000313" key="14">
    <source>
        <dbReference type="EMBL" id="MDJ1128973.1"/>
    </source>
</evidence>
<feature type="binding site" evidence="10">
    <location>
        <begin position="17"/>
        <end position="24"/>
    </location>
    <ligand>
        <name>ATP</name>
        <dbReference type="ChEBI" id="CHEBI:30616"/>
    </ligand>
</feature>
<comment type="subunit">
    <text evidence="10">Monomer.</text>
</comment>
<dbReference type="InterPro" id="IPR039657">
    <property type="entry name" value="Dimethylallyltransferase"/>
</dbReference>
<keyword evidence="15" id="KW-1185">Reference proteome</keyword>
<sequence>MTSEGRVLPGPVLCVVGPTASGKSEVAELVAERLGSEVISVDAMQVYRGMDIGTAKTPLAERRVPLRLVDVADMREDFSAARFQCEARAVIDGLLRGHRVPVLCGGTGLYLDAVIDDMAFPSGTLTSPSRTRYEELGREKGPEALWRMLSARDPESAALIHPNNAKRVARALELADEGRSYAVQHEGLKRRAPWYDARIWALAWDRDELYARIERRVDTMFAAGLVDEVRSLRARGLDESPTASAAIGYKEVSAALRGEISLDEAREQVKRNTRRYAKRQLSWIRRDGRAHVLTMGPDGLSPEQAARRIIDDSGVTG</sequence>
<dbReference type="RefSeq" id="WP_283712609.1">
    <property type="nucleotide sequence ID" value="NZ_JASJEW010000001.1"/>
</dbReference>
<evidence type="ECO:0000256" key="4">
    <source>
        <dbReference type="ARBA" id="ARBA00022679"/>
    </source>
</evidence>
<evidence type="ECO:0000256" key="1">
    <source>
        <dbReference type="ARBA" id="ARBA00001946"/>
    </source>
</evidence>
<evidence type="ECO:0000256" key="11">
    <source>
        <dbReference type="RuleBase" id="RU003783"/>
    </source>
</evidence>
<organism evidence="14 15">
    <name type="scientific">Kribbibacterium absianum</name>
    <dbReference type="NCBI Taxonomy" id="3044210"/>
    <lineage>
        <taxon>Bacteria</taxon>
        <taxon>Bacillati</taxon>
        <taxon>Actinomycetota</taxon>
        <taxon>Coriobacteriia</taxon>
        <taxon>Coriobacteriales</taxon>
        <taxon>Kribbibacteriaceae</taxon>
        <taxon>Kribbibacterium</taxon>
    </lineage>
</organism>
<evidence type="ECO:0000256" key="12">
    <source>
        <dbReference type="RuleBase" id="RU003784"/>
    </source>
</evidence>
<evidence type="ECO:0000256" key="8">
    <source>
        <dbReference type="ARBA" id="ARBA00022842"/>
    </source>
</evidence>
<dbReference type="PANTHER" id="PTHR11088">
    <property type="entry name" value="TRNA DIMETHYLALLYLTRANSFERASE"/>
    <property type="match status" value="1"/>
</dbReference>
<evidence type="ECO:0000256" key="13">
    <source>
        <dbReference type="RuleBase" id="RU003785"/>
    </source>
</evidence>
<dbReference type="Proteomes" id="UP001431693">
    <property type="component" value="Unassembled WGS sequence"/>
</dbReference>